<dbReference type="InParanoid" id="Q2FMD5"/>
<dbReference type="OrthoDB" id="118123at2157"/>
<dbReference type="AlphaFoldDB" id="Q2FMD5"/>
<proteinExistence type="predicted"/>
<dbReference type="Proteomes" id="UP000001941">
    <property type="component" value="Chromosome"/>
</dbReference>
<evidence type="ECO:0000313" key="2">
    <source>
        <dbReference type="Proteomes" id="UP000001941"/>
    </source>
</evidence>
<gene>
    <name evidence="1" type="ordered locus">Mhun_1639</name>
</gene>
<protein>
    <submittedName>
        <fullName evidence="1">Uncharacterized protein</fullName>
    </submittedName>
</protein>
<reference evidence="2" key="1">
    <citation type="journal article" date="2016" name="Stand. Genomic Sci.">
        <title>Complete genome sequence of Methanospirillum hungatei type strain JF1.</title>
        <authorList>
            <person name="Gunsalus R.P."/>
            <person name="Cook L.E."/>
            <person name="Crable B."/>
            <person name="Rohlin L."/>
            <person name="McDonald E."/>
            <person name="Mouttaki H."/>
            <person name="Sieber J.R."/>
            <person name="Poweleit N."/>
            <person name="Zhou H."/>
            <person name="Lapidus A.L."/>
            <person name="Daligault H.E."/>
            <person name="Land M."/>
            <person name="Gilna P."/>
            <person name="Ivanova N."/>
            <person name="Kyrpides N."/>
            <person name="Culley D.E."/>
            <person name="McInerney M.J."/>
        </authorList>
    </citation>
    <scope>NUCLEOTIDE SEQUENCE [LARGE SCALE GENOMIC DNA]</scope>
    <source>
        <strain evidence="2">ATCC 27890 / DSM 864 / NBRC 100397 / JF-1</strain>
    </source>
</reference>
<dbReference type="EnsemblBacteria" id="ABD41370">
    <property type="protein sequence ID" value="ABD41370"/>
    <property type="gene ID" value="Mhun_1639"/>
</dbReference>
<name>Q2FMD5_METHJ</name>
<keyword evidence="2" id="KW-1185">Reference proteome</keyword>
<organism evidence="1 2">
    <name type="scientific">Methanospirillum hungatei JF-1 (strain ATCC 27890 / DSM 864 / NBRC 100397 / JF-1)</name>
    <dbReference type="NCBI Taxonomy" id="323259"/>
    <lineage>
        <taxon>Archaea</taxon>
        <taxon>Methanobacteriati</taxon>
        <taxon>Methanobacteriota</taxon>
        <taxon>Stenosarchaea group</taxon>
        <taxon>Methanomicrobia</taxon>
        <taxon>Methanomicrobiales</taxon>
        <taxon>Methanospirillaceae</taxon>
        <taxon>Methanospirillum</taxon>
    </lineage>
</organism>
<dbReference type="RefSeq" id="WP_011448635.1">
    <property type="nucleotide sequence ID" value="NC_007796.1"/>
</dbReference>
<accession>Q2FMD5</accession>
<dbReference type="GeneID" id="3924381"/>
<evidence type="ECO:0000313" key="1">
    <source>
        <dbReference type="EMBL" id="ABD41370.1"/>
    </source>
</evidence>
<dbReference type="EMBL" id="CP000254">
    <property type="protein sequence ID" value="ABD41370.1"/>
    <property type="molecule type" value="Genomic_DNA"/>
</dbReference>
<dbReference type="HOGENOM" id="CLU_830578_0_0_2"/>
<sequence>MIDCDLCLEKITYKKKAILKGFEATDDVSLFIRVLDRAIEHAQYGLYCVDRESVYSHHAVPDQYRFMIEGSSVDYSGIITIPGVFRLFDRISEDLRVIAESLLMGMSVLFPERSFEAMEVRNRILHFNEILRDPDCITNQPGLPFLRIHGTDNTDTLYGIIHLARCTLKEMIHHLTPREEYGAYCYNLESSDRFMIRAFMQGVNRMRGSDSFDYPITLGIKDRDTLIIGLFMDEYHERYSLIKIKGLSLTIQLFERYPNPMNSFSCHMAPLQILWRRSYPVYESFDDTMADTLPIESGSFHARSLTDAMQFLSDAGYYISRYSPEYHSRGKIAG</sequence>
<dbReference type="KEGG" id="mhu:Mhun_1639"/>